<organism evidence="3 4">
    <name type="scientific">Desulfobotulus alkaliphilus</name>
    <dbReference type="NCBI Taxonomy" id="622671"/>
    <lineage>
        <taxon>Bacteria</taxon>
        <taxon>Pseudomonadati</taxon>
        <taxon>Thermodesulfobacteriota</taxon>
        <taxon>Desulfobacteria</taxon>
        <taxon>Desulfobacterales</taxon>
        <taxon>Desulfobacteraceae</taxon>
        <taxon>Desulfobotulus</taxon>
    </lineage>
</organism>
<evidence type="ECO:0000259" key="2">
    <source>
        <dbReference type="Pfam" id="PF07603"/>
    </source>
</evidence>
<gene>
    <name evidence="3" type="ORF">LZ24_03441</name>
</gene>
<dbReference type="OrthoDB" id="9793251at2"/>
<evidence type="ECO:0000313" key="3">
    <source>
        <dbReference type="EMBL" id="TWI61354.1"/>
    </source>
</evidence>
<feature type="chain" id="PRO_5022151470" evidence="1">
    <location>
        <begin position="23"/>
        <end position="290"/>
    </location>
</feature>
<protein>
    <submittedName>
        <fullName evidence="3">Uncharacterized protein DUF1566</fullName>
    </submittedName>
</protein>
<name>A0A562QYF7_9BACT</name>
<dbReference type="Pfam" id="PF07603">
    <property type="entry name" value="Lcl_C"/>
    <property type="match status" value="1"/>
</dbReference>
<dbReference type="EMBL" id="VLLC01000073">
    <property type="protein sequence ID" value="TWI61354.1"/>
    <property type="molecule type" value="Genomic_DNA"/>
</dbReference>
<evidence type="ECO:0000256" key="1">
    <source>
        <dbReference type="SAM" id="SignalP"/>
    </source>
</evidence>
<keyword evidence="1" id="KW-0732">Signal</keyword>
<dbReference type="PANTHER" id="PTHR35812:SF1">
    <property type="entry name" value="LIPOPROTEIN"/>
    <property type="match status" value="1"/>
</dbReference>
<feature type="domain" description="Lcl C-terminal" evidence="2">
    <location>
        <begin position="121"/>
        <end position="286"/>
    </location>
</feature>
<keyword evidence="4" id="KW-1185">Reference proteome</keyword>
<dbReference type="PANTHER" id="PTHR35812">
    <property type="entry name" value="LIPOPROTEIN"/>
    <property type="match status" value="1"/>
</dbReference>
<dbReference type="RefSeq" id="WP_144686869.1">
    <property type="nucleotide sequence ID" value="NZ_VLLC01000073.1"/>
</dbReference>
<dbReference type="PROSITE" id="PS51257">
    <property type="entry name" value="PROKAR_LIPOPROTEIN"/>
    <property type="match status" value="1"/>
</dbReference>
<reference evidence="3 4" key="1">
    <citation type="submission" date="2019-07" db="EMBL/GenBank/DDBJ databases">
        <title>Genome sequencing of 100 strains of the haloalkaliphilic chemolithoautotrophic sulfur-oxidizing bacterium Thioalkalivibrio.</title>
        <authorList>
            <person name="Muyzer G."/>
        </authorList>
    </citation>
    <scope>NUCLEOTIDE SEQUENCE [LARGE SCALE GENOMIC DNA]</scope>
    <source>
        <strain evidence="3 4">ASO4-4</strain>
    </source>
</reference>
<feature type="signal peptide" evidence="1">
    <location>
        <begin position="1"/>
        <end position="22"/>
    </location>
</feature>
<proteinExistence type="predicted"/>
<dbReference type="Proteomes" id="UP000318307">
    <property type="component" value="Unassembled WGS sequence"/>
</dbReference>
<dbReference type="InterPro" id="IPR011460">
    <property type="entry name" value="Lcl_C"/>
</dbReference>
<evidence type="ECO:0000313" key="4">
    <source>
        <dbReference type="Proteomes" id="UP000318307"/>
    </source>
</evidence>
<sequence length="290" mass="31613">MHKAACILILALVLAGCNSSSSSTPENNTYTVFTTVSDGGTINPAAASVQHGNSTSFEITPDDDHTIESVTGCGGSLTGNTYYTGPVTSNCTVSVSFKSELYTKLDEKGKPLPDSATSWSCIKDHKTGLIWEEKTDDDGLRDWNHIYSWYNPDPATNGGYDGRKDGGDCTESECDTYAYTQAVNDKTLCGIAGWRLPTIDELNTLVYCSSGEREDLHHEGSSGACIGKYERPTINTNFFANTSESSWFWSASSHAYKAEKAWFLDFGNGSVNDNFFKIYNGKIRLVHDGL</sequence>
<accession>A0A562QYF7</accession>
<dbReference type="AlphaFoldDB" id="A0A562QYF7"/>
<comment type="caution">
    <text evidence="3">The sequence shown here is derived from an EMBL/GenBank/DDBJ whole genome shotgun (WGS) entry which is preliminary data.</text>
</comment>